<comment type="caution">
    <text evidence="9">The sequence shown here is derived from an EMBL/GenBank/DDBJ whole genome shotgun (WGS) entry which is preliminary data.</text>
</comment>
<evidence type="ECO:0000256" key="3">
    <source>
        <dbReference type="ARBA" id="ARBA00012759"/>
    </source>
</evidence>
<dbReference type="Pfam" id="PF02338">
    <property type="entry name" value="OTU"/>
    <property type="match status" value="1"/>
</dbReference>
<keyword evidence="4" id="KW-0645">Protease</keyword>
<evidence type="ECO:0000256" key="5">
    <source>
        <dbReference type="ARBA" id="ARBA00022786"/>
    </source>
</evidence>
<dbReference type="Pfam" id="PF23625">
    <property type="entry name" value="UIM_2"/>
    <property type="match status" value="3"/>
</dbReference>
<dbReference type="SUPFAM" id="SSF63748">
    <property type="entry name" value="Tudor/PWWP/MBT"/>
    <property type="match status" value="1"/>
</dbReference>
<protein>
    <recommendedName>
        <fullName evidence="3">ubiquitinyl hydrolase 1</fullName>
        <ecNumber evidence="3">3.4.19.12</ecNumber>
    </recommendedName>
</protein>
<dbReference type="PROSITE" id="PS50802">
    <property type="entry name" value="OTU"/>
    <property type="match status" value="1"/>
</dbReference>
<keyword evidence="6" id="KW-0378">Hydrolase</keyword>
<dbReference type="EC" id="3.4.19.12" evidence="3"/>
<evidence type="ECO:0000256" key="1">
    <source>
        <dbReference type="ARBA" id="ARBA00000707"/>
    </source>
</evidence>
<dbReference type="SUPFAM" id="SSF54001">
    <property type="entry name" value="Cysteine proteinases"/>
    <property type="match status" value="1"/>
</dbReference>
<evidence type="ECO:0000256" key="4">
    <source>
        <dbReference type="ARBA" id="ARBA00022670"/>
    </source>
</evidence>
<evidence type="ECO:0000259" key="8">
    <source>
        <dbReference type="PROSITE" id="PS50802"/>
    </source>
</evidence>
<feature type="compositionally biased region" description="Low complexity" evidence="7">
    <location>
        <begin position="585"/>
        <end position="601"/>
    </location>
</feature>
<dbReference type="SMART" id="SM00726">
    <property type="entry name" value="UIM"/>
    <property type="match status" value="4"/>
</dbReference>
<reference evidence="9" key="1">
    <citation type="submission" date="2021-02" db="EMBL/GenBank/DDBJ databases">
        <title>First Annotated Genome of the Yellow-green Alga Tribonema minus.</title>
        <authorList>
            <person name="Mahan K.M."/>
        </authorList>
    </citation>
    <scope>NUCLEOTIDE SEQUENCE</scope>
    <source>
        <strain evidence="9">UTEX B ZZ1240</strain>
    </source>
</reference>
<dbReference type="AlphaFoldDB" id="A0A835YK15"/>
<comment type="similarity">
    <text evidence="2">Belongs to the peptidase C85 family.</text>
</comment>
<dbReference type="OrthoDB" id="415023at2759"/>
<evidence type="ECO:0000256" key="6">
    <source>
        <dbReference type="ARBA" id="ARBA00022801"/>
    </source>
</evidence>
<feature type="region of interest" description="Disordered" evidence="7">
    <location>
        <begin position="182"/>
        <end position="221"/>
    </location>
</feature>
<feature type="region of interest" description="Disordered" evidence="7">
    <location>
        <begin position="1"/>
        <end position="29"/>
    </location>
</feature>
<accession>A0A835YK15</accession>
<evidence type="ECO:0000256" key="7">
    <source>
        <dbReference type="SAM" id="MobiDB-lite"/>
    </source>
</evidence>
<feature type="region of interest" description="Disordered" evidence="7">
    <location>
        <begin position="571"/>
        <end position="602"/>
    </location>
</feature>
<sequence length="701" mass="74039">MTAPRRGQLPEDDSDTEEDMRRAFPGSRNAQQLASGRWQDLIEPGSVIDVLDSAGKWCECQVVRLVSRGGGSQFVKVRPVPPYDRRADRGSVEDSISIGSRRLAPLGTHTYRIGCAPRPGQRLEVRDQDQVWREAEIVDLRQDRVLVGFTNSGGLRIDLWLNVDSQRVRPCCGDRGADPAAVAAAAAASPENDDQNVRRNRNNAPPQPHVDEDGDDVPVPPRHFVSVPRGRLVVPLRTEHKRAIAAASERYTRYLFALRKHGLRVQPIPGDGNCLFRSVSHQIYGDDRFHGLIRERCMDYMEAERAYFEPYVEGGVEGFAAYVEWKRQNAVWGDDPENAVWGDDPEVQALCEIYDCAAEIWAYDARNGARMLRTFHEATGDSIGNGGAAAAAAGAFSSSGGSAVRVMRLSYYGGGHYDSLVPMEWACAGGYYEGALYAGVMPGVLEAMALERSRARRAQQERAAAAAAAGDGGAAAGAADRVGETAIVELALQQSRDEFDAQPGALEQALAASLSLTDETADVAAATSASELLAMQEEMLASAQAQSEADALAAALSASVRDKAAAAAAAGGSGGAAGKLPPPQRRGAPPAAGAPAAAVLAAEDEEEAELRLALAASLRPQDGSGGSAAAAAAAARADDEAELQRALAASLQADGGSIGGGRGGLSDAEFEALARMQAAELALAQEDDDLRRALQASLEGT</sequence>
<dbReference type="GO" id="GO:0016579">
    <property type="term" value="P:protein deubiquitination"/>
    <property type="evidence" value="ECO:0007669"/>
    <property type="project" value="TreeGrafter"/>
</dbReference>
<name>A0A835YK15_9STRA</name>
<dbReference type="Gene3D" id="2.30.30.140">
    <property type="match status" value="1"/>
</dbReference>
<keyword evidence="10" id="KW-1185">Reference proteome</keyword>
<dbReference type="EMBL" id="JAFCMP010000534">
    <property type="protein sequence ID" value="KAG5176729.1"/>
    <property type="molecule type" value="Genomic_DNA"/>
</dbReference>
<dbReference type="InterPro" id="IPR003323">
    <property type="entry name" value="OTU_dom"/>
</dbReference>
<keyword evidence="5" id="KW-0833">Ubl conjugation pathway</keyword>
<dbReference type="GO" id="GO:0006508">
    <property type="term" value="P:proteolysis"/>
    <property type="evidence" value="ECO:0007669"/>
    <property type="project" value="UniProtKB-KW"/>
</dbReference>
<dbReference type="PANTHER" id="PTHR12419:SF4">
    <property type="entry name" value="OTU DOMAIN-CONTAINING PROTEIN 5"/>
    <property type="match status" value="1"/>
</dbReference>
<dbReference type="PANTHER" id="PTHR12419">
    <property type="entry name" value="OTU DOMAIN CONTAINING PROTEIN"/>
    <property type="match status" value="1"/>
</dbReference>
<dbReference type="InterPro" id="IPR003903">
    <property type="entry name" value="UIM_dom"/>
</dbReference>
<feature type="domain" description="OTU" evidence="8">
    <location>
        <begin position="263"/>
        <end position="423"/>
    </location>
</feature>
<dbReference type="Proteomes" id="UP000664859">
    <property type="component" value="Unassembled WGS sequence"/>
</dbReference>
<evidence type="ECO:0000313" key="10">
    <source>
        <dbReference type="Proteomes" id="UP000664859"/>
    </source>
</evidence>
<dbReference type="InterPro" id="IPR050704">
    <property type="entry name" value="Peptidase_C85-like"/>
</dbReference>
<dbReference type="InterPro" id="IPR038765">
    <property type="entry name" value="Papain-like_cys_pep_sf"/>
</dbReference>
<dbReference type="GO" id="GO:0004843">
    <property type="term" value="F:cysteine-type deubiquitinase activity"/>
    <property type="evidence" value="ECO:0007669"/>
    <property type="project" value="UniProtKB-EC"/>
</dbReference>
<proteinExistence type="inferred from homology"/>
<dbReference type="Gene3D" id="3.90.70.80">
    <property type="match status" value="1"/>
</dbReference>
<dbReference type="CDD" id="cd22752">
    <property type="entry name" value="OTU_OTUD5-like"/>
    <property type="match status" value="1"/>
</dbReference>
<evidence type="ECO:0000256" key="2">
    <source>
        <dbReference type="ARBA" id="ARBA00010407"/>
    </source>
</evidence>
<dbReference type="PROSITE" id="PS50330">
    <property type="entry name" value="UIM"/>
    <property type="match status" value="1"/>
</dbReference>
<comment type="catalytic activity">
    <reaction evidence="1">
        <text>Thiol-dependent hydrolysis of ester, thioester, amide, peptide and isopeptide bonds formed by the C-terminal Gly of ubiquitin (a 76-residue protein attached to proteins as an intracellular targeting signal).</text>
        <dbReference type="EC" id="3.4.19.12"/>
    </reaction>
</comment>
<gene>
    <name evidence="9" type="ORF">JKP88DRAFT_334777</name>
</gene>
<organism evidence="9 10">
    <name type="scientific">Tribonema minus</name>
    <dbReference type="NCBI Taxonomy" id="303371"/>
    <lineage>
        <taxon>Eukaryota</taxon>
        <taxon>Sar</taxon>
        <taxon>Stramenopiles</taxon>
        <taxon>Ochrophyta</taxon>
        <taxon>PX clade</taxon>
        <taxon>Xanthophyceae</taxon>
        <taxon>Tribonematales</taxon>
        <taxon>Tribonemataceae</taxon>
        <taxon>Tribonema</taxon>
    </lineage>
</organism>
<evidence type="ECO:0000313" key="9">
    <source>
        <dbReference type="EMBL" id="KAG5176729.1"/>
    </source>
</evidence>
<dbReference type="GO" id="GO:0061578">
    <property type="term" value="F:K63-linked deubiquitinase activity"/>
    <property type="evidence" value="ECO:0007669"/>
    <property type="project" value="TreeGrafter"/>
</dbReference>